<evidence type="ECO:0000313" key="6">
    <source>
        <dbReference type="Proteomes" id="UP000032360"/>
    </source>
</evidence>
<organism evidence="5 6">
    <name type="scientific">Acidithrix ferrooxidans</name>
    <dbReference type="NCBI Taxonomy" id="1280514"/>
    <lineage>
        <taxon>Bacteria</taxon>
        <taxon>Bacillati</taxon>
        <taxon>Actinomycetota</taxon>
        <taxon>Acidimicrobiia</taxon>
        <taxon>Acidimicrobiales</taxon>
        <taxon>Acidimicrobiaceae</taxon>
        <taxon>Acidithrix</taxon>
    </lineage>
</organism>
<dbReference type="Gene3D" id="3.40.50.12780">
    <property type="entry name" value="N-terminal domain of ligase-like"/>
    <property type="match status" value="1"/>
</dbReference>
<reference evidence="5 6" key="1">
    <citation type="submission" date="2015-01" db="EMBL/GenBank/DDBJ databases">
        <title>Draft genome of the acidophilic iron oxidizer Acidithrix ferrooxidans strain Py-F3.</title>
        <authorList>
            <person name="Poehlein A."/>
            <person name="Eisen S."/>
            <person name="Schloemann M."/>
            <person name="Johnson B.D."/>
            <person name="Daniel R."/>
            <person name="Muehling M."/>
        </authorList>
    </citation>
    <scope>NUCLEOTIDE SEQUENCE [LARGE SCALE GENOMIC DNA]</scope>
    <source>
        <strain evidence="5 6">Py-F3</strain>
    </source>
</reference>
<dbReference type="RefSeq" id="WP_052606165.1">
    <property type="nucleotide sequence ID" value="NZ_JXYS01000077.1"/>
</dbReference>
<dbReference type="PANTHER" id="PTHR43201">
    <property type="entry name" value="ACYL-COA SYNTHETASE"/>
    <property type="match status" value="1"/>
</dbReference>
<protein>
    <submittedName>
        <fullName evidence="5">Long-chain-fatty-acid--CoA ligase</fullName>
        <ecNumber evidence="5">6.2.1.3</ecNumber>
    </submittedName>
</protein>
<feature type="domain" description="AMP-binding enzyme C-terminal" evidence="4">
    <location>
        <begin position="437"/>
        <end position="513"/>
    </location>
</feature>
<dbReference type="InterPro" id="IPR042099">
    <property type="entry name" value="ANL_N_sf"/>
</dbReference>
<dbReference type="InterPro" id="IPR025110">
    <property type="entry name" value="AMP-bd_C"/>
</dbReference>
<evidence type="ECO:0000313" key="5">
    <source>
        <dbReference type="EMBL" id="KJF16696.1"/>
    </source>
</evidence>
<dbReference type="Pfam" id="PF00501">
    <property type="entry name" value="AMP-binding"/>
    <property type="match status" value="1"/>
</dbReference>
<dbReference type="Proteomes" id="UP000032360">
    <property type="component" value="Unassembled WGS sequence"/>
</dbReference>
<dbReference type="Pfam" id="PF13193">
    <property type="entry name" value="AMP-binding_C"/>
    <property type="match status" value="1"/>
</dbReference>
<feature type="domain" description="AMP-dependent synthetase/ligase" evidence="3">
    <location>
        <begin position="23"/>
        <end position="387"/>
    </location>
</feature>
<sequence length="530" mass="58203">MNELELNLIQRINVGDSLTRTSWRYPNKVAIVDGPRQFTYYELNDLVNKFSHFICSLGLQVGDSMALLAGNCAEFLISYFACAKVGVVCVPINLGWKGGEIEYVLNHSGAKAIVIEEQFLKLANVVLPSCEEIYEIVVVHSGDLQNVGDLSERNWHSFEAVIGEFEGLEPEVLIADRAAISYLYTSGTTSAPKGVVSSHLAVYLESLGVCVEDRFSHDDVLAAMMPLFHTAQLNGQCTPAIVVGATIVLLRGFDAEALLSAIEREKVSVFFGLPFMFRELLDCPSISQTDLSSLRLAIYAMAPMPDTLLRQCIEVLGCDFALGFGQTEMNPVTTIFRPEHQLSHSGAVGTPQINVAVAIMDESGCLLPNGSSGEIVYRSPQTMTEYLHNPSATELAFDRGWFHSGDSGYFDKDGILWFEDRFKDVIKSGGENVSSIEVEKAIYASSNQIAEAAVVGLPHGRWGEAITAFVVPKNGQDLDPTEILARVKDKIDGFKAPKSIEIVSELPRTSTGKVQKNLLRRQYSAHYEEK</sequence>
<comment type="similarity">
    <text evidence="1">Belongs to the ATP-dependent AMP-binding enzyme family.</text>
</comment>
<dbReference type="OrthoDB" id="9803968at2"/>
<proteinExistence type="inferred from homology"/>
<name>A0A0D8HHY8_9ACTN</name>
<dbReference type="GO" id="GO:0031956">
    <property type="term" value="F:medium-chain fatty acid-CoA ligase activity"/>
    <property type="evidence" value="ECO:0007669"/>
    <property type="project" value="TreeGrafter"/>
</dbReference>
<evidence type="ECO:0000256" key="2">
    <source>
        <dbReference type="ARBA" id="ARBA00022598"/>
    </source>
</evidence>
<evidence type="ECO:0000259" key="3">
    <source>
        <dbReference type="Pfam" id="PF00501"/>
    </source>
</evidence>
<dbReference type="EMBL" id="JXYS01000077">
    <property type="protein sequence ID" value="KJF16696.1"/>
    <property type="molecule type" value="Genomic_DNA"/>
</dbReference>
<dbReference type="InterPro" id="IPR000873">
    <property type="entry name" value="AMP-dep_synth/lig_dom"/>
</dbReference>
<accession>A0A0D8HHY8</accession>
<dbReference type="InterPro" id="IPR045851">
    <property type="entry name" value="AMP-bd_C_sf"/>
</dbReference>
<keyword evidence="6" id="KW-1185">Reference proteome</keyword>
<dbReference type="Gene3D" id="3.30.300.30">
    <property type="match status" value="1"/>
</dbReference>
<dbReference type="GO" id="GO:0004467">
    <property type="term" value="F:long-chain fatty acid-CoA ligase activity"/>
    <property type="evidence" value="ECO:0007669"/>
    <property type="project" value="UniProtKB-EC"/>
</dbReference>
<evidence type="ECO:0000256" key="1">
    <source>
        <dbReference type="ARBA" id="ARBA00006432"/>
    </source>
</evidence>
<dbReference type="InterPro" id="IPR020845">
    <property type="entry name" value="AMP-binding_CS"/>
</dbReference>
<dbReference type="PANTHER" id="PTHR43201:SF5">
    <property type="entry name" value="MEDIUM-CHAIN ACYL-COA LIGASE ACSF2, MITOCHONDRIAL"/>
    <property type="match status" value="1"/>
</dbReference>
<dbReference type="PATRIC" id="fig|1280514.3.peg.3257"/>
<comment type="caution">
    <text evidence="5">The sequence shown here is derived from an EMBL/GenBank/DDBJ whole genome shotgun (WGS) entry which is preliminary data.</text>
</comment>
<dbReference type="STRING" id="1280514.AXFE_24710"/>
<keyword evidence="2 5" id="KW-0436">Ligase</keyword>
<evidence type="ECO:0000259" key="4">
    <source>
        <dbReference type="Pfam" id="PF13193"/>
    </source>
</evidence>
<dbReference type="EC" id="6.2.1.3" evidence="5"/>
<dbReference type="SUPFAM" id="SSF56801">
    <property type="entry name" value="Acetyl-CoA synthetase-like"/>
    <property type="match status" value="1"/>
</dbReference>
<dbReference type="FunFam" id="3.30.300.30:FF:000008">
    <property type="entry name" value="2,3-dihydroxybenzoate-AMP ligase"/>
    <property type="match status" value="1"/>
</dbReference>
<dbReference type="AlphaFoldDB" id="A0A0D8HHY8"/>
<dbReference type="PROSITE" id="PS00455">
    <property type="entry name" value="AMP_BINDING"/>
    <property type="match status" value="1"/>
</dbReference>
<gene>
    <name evidence="5" type="primary">lcfB8</name>
    <name evidence="5" type="ORF">AXFE_24710</name>
</gene>